<dbReference type="PANTHER" id="PTHR47755:SF1">
    <property type="entry name" value="CELL DIVISION PROTEIN FTSX"/>
    <property type="match status" value="1"/>
</dbReference>
<comment type="caution">
    <text evidence="14">The sequence shown here is derived from an EMBL/GenBank/DDBJ whole genome shotgun (WGS) entry which is preliminary data.</text>
</comment>
<keyword evidence="8 10" id="KW-0472">Membrane</keyword>
<dbReference type="Proteomes" id="UP000824125">
    <property type="component" value="Unassembled WGS sequence"/>
</dbReference>
<evidence type="ECO:0000313" key="15">
    <source>
        <dbReference type="Proteomes" id="UP000824125"/>
    </source>
</evidence>
<evidence type="ECO:0000259" key="13">
    <source>
        <dbReference type="Pfam" id="PF18075"/>
    </source>
</evidence>
<dbReference type="GO" id="GO:0051301">
    <property type="term" value="P:cell division"/>
    <property type="evidence" value="ECO:0007669"/>
    <property type="project" value="UniProtKB-KW"/>
</dbReference>
<evidence type="ECO:0000256" key="5">
    <source>
        <dbReference type="ARBA" id="ARBA00022618"/>
    </source>
</evidence>
<dbReference type="EMBL" id="DVNM01000042">
    <property type="protein sequence ID" value="HIU69802.1"/>
    <property type="molecule type" value="Genomic_DNA"/>
</dbReference>
<evidence type="ECO:0000256" key="3">
    <source>
        <dbReference type="ARBA" id="ARBA00021907"/>
    </source>
</evidence>
<evidence type="ECO:0000256" key="8">
    <source>
        <dbReference type="ARBA" id="ARBA00023136"/>
    </source>
</evidence>
<gene>
    <name evidence="14" type="ORF">IAD23_07595</name>
</gene>
<evidence type="ECO:0000256" key="10">
    <source>
        <dbReference type="PIRNR" id="PIRNR003097"/>
    </source>
</evidence>
<evidence type="ECO:0000256" key="9">
    <source>
        <dbReference type="ARBA" id="ARBA00023306"/>
    </source>
</evidence>
<accession>A0A9D1MVJ3</accession>
<name>A0A9D1MVJ3_9FIRM</name>
<dbReference type="PIRSF" id="PIRSF003097">
    <property type="entry name" value="FtsX"/>
    <property type="match status" value="1"/>
</dbReference>
<dbReference type="AlphaFoldDB" id="A0A9D1MVJ3"/>
<dbReference type="PROSITE" id="PS51257">
    <property type="entry name" value="PROKAR_LIPOPROTEIN"/>
    <property type="match status" value="1"/>
</dbReference>
<dbReference type="InterPro" id="IPR040690">
    <property type="entry name" value="FtsX_ECD"/>
</dbReference>
<evidence type="ECO:0000256" key="4">
    <source>
        <dbReference type="ARBA" id="ARBA00022475"/>
    </source>
</evidence>
<comment type="similarity">
    <text evidence="2 10">Belongs to the ABC-4 integral membrane protein family. FtsX subfamily.</text>
</comment>
<feature type="transmembrane region" description="Helical" evidence="11">
    <location>
        <begin position="264"/>
        <end position="291"/>
    </location>
</feature>
<evidence type="ECO:0000256" key="7">
    <source>
        <dbReference type="ARBA" id="ARBA00022989"/>
    </source>
</evidence>
<keyword evidence="5 10" id="KW-0132">Cell division</keyword>
<dbReference type="InterPro" id="IPR004513">
    <property type="entry name" value="FtsX"/>
</dbReference>
<keyword evidence="9 10" id="KW-0131">Cell cycle</keyword>
<evidence type="ECO:0000313" key="14">
    <source>
        <dbReference type="EMBL" id="HIU69802.1"/>
    </source>
</evidence>
<evidence type="ECO:0000256" key="6">
    <source>
        <dbReference type="ARBA" id="ARBA00022692"/>
    </source>
</evidence>
<dbReference type="InterPro" id="IPR058204">
    <property type="entry name" value="FtsX_firmicutes-type"/>
</dbReference>
<dbReference type="PANTHER" id="PTHR47755">
    <property type="entry name" value="CELL DIVISION PROTEIN FTSX"/>
    <property type="match status" value="1"/>
</dbReference>
<reference evidence="14" key="1">
    <citation type="submission" date="2020-10" db="EMBL/GenBank/DDBJ databases">
        <authorList>
            <person name="Gilroy R."/>
        </authorList>
    </citation>
    <scope>NUCLEOTIDE SEQUENCE</scope>
    <source>
        <strain evidence="14">CHK176-6737</strain>
    </source>
</reference>
<keyword evidence="7 11" id="KW-1133">Transmembrane helix</keyword>
<sequence length="307" mass="33692">MNSSSLRYLIKEGFHNIWSNRMMSLASVAVLMSCLVMIGSAMMLFVNIESLLGRMEEENVVMAFVEDGTSDTDLDAVENELKAIDNVQSVDFQSKEEGWEEQLAAMDEADAAFFEGLSEEIPLPDGFRVTIADLSRFDETVQKIRAVNHVETVRENKELAEQLVSIRQGVSIISIVIVAVLFAISLFIISNTIRLTVYSRRLEISIMKSVGATNWFVRLPFIVEGVIIGVAAGVVSLFIVYGVYELVGAQMGNLFSALSISLVGFWNYALAMLAAFIGVGIVSGVGGSLIAMRKYLNKEGSEIGELF</sequence>
<feature type="domain" description="ABC3 transporter permease C-terminal" evidence="12">
    <location>
        <begin position="175"/>
        <end position="297"/>
    </location>
</feature>
<keyword evidence="6 11" id="KW-0812">Transmembrane</keyword>
<feature type="domain" description="FtsX extracellular" evidence="13">
    <location>
        <begin position="61"/>
        <end position="153"/>
    </location>
</feature>
<evidence type="ECO:0000256" key="11">
    <source>
        <dbReference type="SAM" id="Phobius"/>
    </source>
</evidence>
<proteinExistence type="inferred from homology"/>
<dbReference type="Gene3D" id="3.30.70.3040">
    <property type="match status" value="1"/>
</dbReference>
<comment type="subcellular location">
    <subcellularLocation>
        <location evidence="1">Cell membrane</location>
        <topology evidence="1">Multi-pass membrane protein</topology>
    </subcellularLocation>
</comment>
<organism evidence="14 15">
    <name type="scientific">Candidatus Scybalenecus merdavium</name>
    <dbReference type="NCBI Taxonomy" id="2840939"/>
    <lineage>
        <taxon>Bacteria</taxon>
        <taxon>Bacillati</taxon>
        <taxon>Bacillota</taxon>
        <taxon>Clostridia</taxon>
        <taxon>Eubacteriales</taxon>
        <taxon>Oscillospiraceae</taxon>
        <taxon>Oscillospiraceae incertae sedis</taxon>
        <taxon>Candidatus Scybalenecus</taxon>
    </lineage>
</organism>
<reference evidence="14" key="2">
    <citation type="journal article" date="2021" name="PeerJ">
        <title>Extensive microbial diversity within the chicken gut microbiome revealed by metagenomics and culture.</title>
        <authorList>
            <person name="Gilroy R."/>
            <person name="Ravi A."/>
            <person name="Getino M."/>
            <person name="Pursley I."/>
            <person name="Horton D.L."/>
            <person name="Alikhan N.F."/>
            <person name="Baker D."/>
            <person name="Gharbi K."/>
            <person name="Hall N."/>
            <person name="Watson M."/>
            <person name="Adriaenssens E.M."/>
            <person name="Foster-Nyarko E."/>
            <person name="Jarju S."/>
            <person name="Secka A."/>
            <person name="Antonio M."/>
            <person name="Oren A."/>
            <person name="Chaudhuri R.R."/>
            <person name="La Ragione R."/>
            <person name="Hildebrand F."/>
            <person name="Pallen M.J."/>
        </authorList>
    </citation>
    <scope>NUCLEOTIDE SEQUENCE</scope>
    <source>
        <strain evidence="14">CHK176-6737</strain>
    </source>
</reference>
<feature type="transmembrane region" description="Helical" evidence="11">
    <location>
        <begin position="21"/>
        <end position="46"/>
    </location>
</feature>
<feature type="transmembrane region" description="Helical" evidence="11">
    <location>
        <begin position="172"/>
        <end position="194"/>
    </location>
</feature>
<dbReference type="GO" id="GO:0005886">
    <property type="term" value="C:plasma membrane"/>
    <property type="evidence" value="ECO:0007669"/>
    <property type="project" value="UniProtKB-SubCell"/>
</dbReference>
<evidence type="ECO:0000259" key="12">
    <source>
        <dbReference type="Pfam" id="PF02687"/>
    </source>
</evidence>
<dbReference type="Pfam" id="PF02687">
    <property type="entry name" value="FtsX"/>
    <property type="match status" value="1"/>
</dbReference>
<dbReference type="NCBIfam" id="NF038347">
    <property type="entry name" value="FtsX_Gpos"/>
    <property type="match status" value="1"/>
</dbReference>
<comment type="function">
    <text evidence="10">Part of the ABC transporter FtsEX involved in asymmetric cellular division facilitating the initiation of sporulation.</text>
</comment>
<protein>
    <recommendedName>
        <fullName evidence="3 10">Cell division protein FtsX</fullName>
    </recommendedName>
</protein>
<dbReference type="Pfam" id="PF18075">
    <property type="entry name" value="FtsX_ECD"/>
    <property type="match status" value="1"/>
</dbReference>
<evidence type="ECO:0000256" key="2">
    <source>
        <dbReference type="ARBA" id="ARBA00007379"/>
    </source>
</evidence>
<keyword evidence="4 10" id="KW-1003">Cell membrane</keyword>
<feature type="transmembrane region" description="Helical" evidence="11">
    <location>
        <begin position="215"/>
        <end position="244"/>
    </location>
</feature>
<dbReference type="InterPro" id="IPR003838">
    <property type="entry name" value="ABC3_permease_C"/>
</dbReference>
<evidence type="ECO:0000256" key="1">
    <source>
        <dbReference type="ARBA" id="ARBA00004651"/>
    </source>
</evidence>